<gene>
    <name evidence="2" type="ORF">MEUPH1_LOCUS24703</name>
</gene>
<evidence type="ECO:0000313" key="3">
    <source>
        <dbReference type="Proteomes" id="UP001160148"/>
    </source>
</evidence>
<dbReference type="EMBL" id="CARXXK010000443">
    <property type="protein sequence ID" value="CAI6370597.1"/>
    <property type="molecule type" value="Genomic_DNA"/>
</dbReference>
<dbReference type="GO" id="GO:0003676">
    <property type="term" value="F:nucleic acid binding"/>
    <property type="evidence" value="ECO:0007669"/>
    <property type="project" value="InterPro"/>
</dbReference>
<evidence type="ECO:0000259" key="1">
    <source>
        <dbReference type="Pfam" id="PF13358"/>
    </source>
</evidence>
<accession>A0AAV0XRS0</accession>
<name>A0AAV0XRS0_9HEMI</name>
<dbReference type="Gene3D" id="3.30.420.10">
    <property type="entry name" value="Ribonuclease H-like superfamily/Ribonuclease H"/>
    <property type="match status" value="1"/>
</dbReference>
<keyword evidence="3" id="KW-1185">Reference proteome</keyword>
<feature type="domain" description="Tc1-like transposase DDE" evidence="1">
    <location>
        <begin position="237"/>
        <end position="395"/>
    </location>
</feature>
<dbReference type="InterPro" id="IPR036397">
    <property type="entry name" value="RNaseH_sf"/>
</dbReference>
<comment type="caution">
    <text evidence="2">The sequence shown here is derived from an EMBL/GenBank/DDBJ whole genome shotgun (WGS) entry which is preliminary data.</text>
</comment>
<dbReference type="Pfam" id="PF13358">
    <property type="entry name" value="DDE_3"/>
    <property type="match status" value="1"/>
</dbReference>
<dbReference type="PANTHER" id="PTHR33939">
    <property type="entry name" value="PROTEIN CBG22215"/>
    <property type="match status" value="1"/>
</dbReference>
<sequence>MDSSDDQGIEGVAELPLVSPIRKNQRGKIVGSRERLLIVNMYKANIQKDPNMSMRQMRTIISKEMGIGESTVHRTIKEYNTSNAVKSPKRTKVRAQMTDIFDDFARNAVRRHVHSIWFRREIPTLDKIYKIVSDDNQLPTVSRSTIFKLLKELKFSYVKRGRNSALTERTELILWRRRYLRSIRSFREEGRHIYYLDETWVNAGDCPNYEWRDTTITSHRDAFLKGMSTGSVNPSGKGKRLIVLHIGSEDGFVDNGLLCFESKKNTRDYHDEMNGQTFCEWMENILPRLKDNCVIVMDNASYHSVKLDKAPTLSTKKADIIQWLENKGEVVDRTMIVRELLSILKKIKPLHDKYVIDEIAKAQNKTILRLPPYHCELNPIELAWSSVKHHVRMNNTTFKLPDVKNLLIEGIQRVDADMWKNFIKHTITEENKFWEIDNIMDEVFEAETQNVTLTVGNTSSESESDCD</sequence>
<evidence type="ECO:0000313" key="2">
    <source>
        <dbReference type="EMBL" id="CAI6370597.1"/>
    </source>
</evidence>
<organism evidence="2 3">
    <name type="scientific">Macrosiphum euphorbiae</name>
    <name type="common">potato aphid</name>
    <dbReference type="NCBI Taxonomy" id="13131"/>
    <lineage>
        <taxon>Eukaryota</taxon>
        <taxon>Metazoa</taxon>
        <taxon>Ecdysozoa</taxon>
        <taxon>Arthropoda</taxon>
        <taxon>Hexapoda</taxon>
        <taxon>Insecta</taxon>
        <taxon>Pterygota</taxon>
        <taxon>Neoptera</taxon>
        <taxon>Paraneoptera</taxon>
        <taxon>Hemiptera</taxon>
        <taxon>Sternorrhyncha</taxon>
        <taxon>Aphidomorpha</taxon>
        <taxon>Aphidoidea</taxon>
        <taxon>Aphididae</taxon>
        <taxon>Macrosiphini</taxon>
        <taxon>Macrosiphum</taxon>
    </lineage>
</organism>
<dbReference type="PANTHER" id="PTHR33939:SF1">
    <property type="entry name" value="DUF4371 DOMAIN-CONTAINING PROTEIN"/>
    <property type="match status" value="1"/>
</dbReference>
<proteinExistence type="predicted"/>
<reference evidence="2 3" key="1">
    <citation type="submission" date="2023-01" db="EMBL/GenBank/DDBJ databases">
        <authorList>
            <person name="Whitehead M."/>
        </authorList>
    </citation>
    <scope>NUCLEOTIDE SEQUENCE [LARGE SCALE GENOMIC DNA]</scope>
</reference>
<dbReference type="InterPro" id="IPR038717">
    <property type="entry name" value="Tc1-like_DDE_dom"/>
</dbReference>
<protein>
    <recommendedName>
        <fullName evidence="1">Tc1-like transposase DDE domain-containing protein</fullName>
    </recommendedName>
</protein>
<dbReference type="Proteomes" id="UP001160148">
    <property type="component" value="Unassembled WGS sequence"/>
</dbReference>
<dbReference type="AlphaFoldDB" id="A0AAV0XRS0"/>